<protein>
    <submittedName>
        <fullName evidence="7">Methylamine utilisation protein MauE</fullName>
    </submittedName>
</protein>
<evidence type="ECO:0000256" key="5">
    <source>
        <dbReference type="SAM" id="Phobius"/>
    </source>
</evidence>
<dbReference type="Pfam" id="PF07291">
    <property type="entry name" value="MauE"/>
    <property type="match status" value="1"/>
</dbReference>
<evidence type="ECO:0000256" key="3">
    <source>
        <dbReference type="ARBA" id="ARBA00022989"/>
    </source>
</evidence>
<dbReference type="AlphaFoldDB" id="A0A1I2QFN8"/>
<feature type="transmembrane region" description="Helical" evidence="5">
    <location>
        <begin position="58"/>
        <end position="81"/>
    </location>
</feature>
<reference evidence="7 8" key="1">
    <citation type="submission" date="2016-10" db="EMBL/GenBank/DDBJ databases">
        <authorList>
            <person name="de Groot N.N."/>
        </authorList>
    </citation>
    <scope>NUCLEOTIDE SEQUENCE [LARGE SCALE GENOMIC DNA]</scope>
    <source>
        <strain>J11</strain>
        <strain evidence="8">PG 39</strain>
    </source>
</reference>
<dbReference type="EMBL" id="FOPJ01000002">
    <property type="protein sequence ID" value="SFG24576.1"/>
    <property type="molecule type" value="Genomic_DNA"/>
</dbReference>
<dbReference type="STRING" id="185761.SAMN05660282_00327"/>
<feature type="transmembrane region" description="Helical" evidence="5">
    <location>
        <begin position="12"/>
        <end position="31"/>
    </location>
</feature>
<dbReference type="UniPathway" id="UPA00895"/>
<dbReference type="InterPro" id="IPR009908">
    <property type="entry name" value="Methylamine_util_MauE"/>
</dbReference>
<evidence type="ECO:0000313" key="7">
    <source>
        <dbReference type="EMBL" id="SFG24576.1"/>
    </source>
</evidence>
<evidence type="ECO:0000313" key="8">
    <source>
        <dbReference type="Proteomes" id="UP000199065"/>
    </source>
</evidence>
<dbReference type="GO" id="GO:0030416">
    <property type="term" value="P:methylamine metabolic process"/>
    <property type="evidence" value="ECO:0007669"/>
    <property type="project" value="InterPro"/>
</dbReference>
<name>A0A1I2QFN8_9CORY</name>
<accession>A0A1I2QFN8</accession>
<dbReference type="Proteomes" id="UP000199065">
    <property type="component" value="Unassembled WGS sequence"/>
</dbReference>
<evidence type="ECO:0000256" key="4">
    <source>
        <dbReference type="ARBA" id="ARBA00023136"/>
    </source>
</evidence>
<evidence type="ECO:0000259" key="6">
    <source>
        <dbReference type="Pfam" id="PF07291"/>
    </source>
</evidence>
<organism evidence="7 8">
    <name type="scientific">Corynebacterium spheniscorum</name>
    <dbReference type="NCBI Taxonomy" id="185761"/>
    <lineage>
        <taxon>Bacteria</taxon>
        <taxon>Bacillati</taxon>
        <taxon>Actinomycetota</taxon>
        <taxon>Actinomycetes</taxon>
        <taxon>Mycobacteriales</taxon>
        <taxon>Corynebacteriaceae</taxon>
        <taxon>Corynebacterium</taxon>
    </lineage>
</organism>
<proteinExistence type="predicted"/>
<dbReference type="OrthoDB" id="5422529at2"/>
<sequence>MSTKIPATKDTRSLDVAGILARFGMAMVWLWSGYTKFIDTFGTTQSILAYELFSNRQLVNFLAIALPVTELLLGALLLLGVFLRASSWFGAALMLVFMVGIAQAWARGLTIDCGCFGTGGENPDVTAMTYIKELIRDSIFLAASLYTARRPFTRFALHP</sequence>
<feature type="transmembrane region" description="Helical" evidence="5">
    <location>
        <begin position="88"/>
        <end position="106"/>
    </location>
</feature>
<dbReference type="RefSeq" id="WP_092283806.1">
    <property type="nucleotide sequence ID" value="NZ_FOPJ01000002.1"/>
</dbReference>
<keyword evidence="2 5" id="KW-0812">Transmembrane</keyword>
<keyword evidence="8" id="KW-1185">Reference proteome</keyword>
<evidence type="ECO:0000256" key="2">
    <source>
        <dbReference type="ARBA" id="ARBA00022692"/>
    </source>
</evidence>
<evidence type="ECO:0000256" key="1">
    <source>
        <dbReference type="ARBA" id="ARBA00004141"/>
    </source>
</evidence>
<keyword evidence="3 5" id="KW-1133">Transmembrane helix</keyword>
<gene>
    <name evidence="7" type="ORF">SAMN05660282_00327</name>
</gene>
<keyword evidence="4 5" id="KW-0472">Membrane</keyword>
<dbReference type="GO" id="GO:0016020">
    <property type="term" value="C:membrane"/>
    <property type="evidence" value="ECO:0007669"/>
    <property type="project" value="UniProtKB-SubCell"/>
</dbReference>
<comment type="subcellular location">
    <subcellularLocation>
        <location evidence="1">Membrane</location>
        <topology evidence="1">Multi-pass membrane protein</topology>
    </subcellularLocation>
</comment>
<feature type="domain" description="Methylamine utilisation protein MauE" evidence="6">
    <location>
        <begin position="17"/>
        <end position="146"/>
    </location>
</feature>